<dbReference type="PANTHER" id="PTHR33695:SF1">
    <property type="entry name" value="LIPOPROTEIN SIGNAL PEPTIDASE"/>
    <property type="match status" value="1"/>
</dbReference>
<proteinExistence type="inferred from homology"/>
<organism evidence="8">
    <name type="scientific">bioreactor metagenome</name>
    <dbReference type="NCBI Taxonomy" id="1076179"/>
    <lineage>
        <taxon>unclassified sequences</taxon>
        <taxon>metagenomes</taxon>
        <taxon>ecological metagenomes</taxon>
    </lineage>
</organism>
<dbReference type="PANTHER" id="PTHR33695">
    <property type="entry name" value="LIPOPROTEIN SIGNAL PEPTIDASE"/>
    <property type="match status" value="1"/>
</dbReference>
<evidence type="ECO:0000256" key="5">
    <source>
        <dbReference type="ARBA" id="ARBA00022989"/>
    </source>
</evidence>
<accession>A0A644YLX0</accession>
<dbReference type="GO" id="GO:0004190">
    <property type="term" value="F:aspartic-type endopeptidase activity"/>
    <property type="evidence" value="ECO:0007669"/>
    <property type="project" value="UniProtKB-EC"/>
</dbReference>
<dbReference type="GO" id="GO:0016020">
    <property type="term" value="C:membrane"/>
    <property type="evidence" value="ECO:0007669"/>
    <property type="project" value="InterPro"/>
</dbReference>
<keyword evidence="8" id="KW-0449">Lipoprotein</keyword>
<evidence type="ECO:0000313" key="8">
    <source>
        <dbReference type="EMBL" id="MPM27483.1"/>
    </source>
</evidence>
<keyword evidence="4 8" id="KW-0378">Hydrolase</keyword>
<feature type="transmembrane region" description="Helical" evidence="7">
    <location>
        <begin position="98"/>
        <end position="116"/>
    </location>
</feature>
<keyword evidence="6 7" id="KW-0472">Membrane</keyword>
<comment type="caution">
    <text evidence="8">The sequence shown here is derived from an EMBL/GenBank/DDBJ whole genome shotgun (WGS) entry which is preliminary data.</text>
</comment>
<evidence type="ECO:0000256" key="7">
    <source>
        <dbReference type="SAM" id="Phobius"/>
    </source>
</evidence>
<keyword evidence="1" id="KW-1003">Cell membrane</keyword>
<evidence type="ECO:0000256" key="3">
    <source>
        <dbReference type="ARBA" id="ARBA00022692"/>
    </source>
</evidence>
<dbReference type="HAMAP" id="MF_00161">
    <property type="entry name" value="LspA"/>
    <property type="match status" value="1"/>
</dbReference>
<feature type="transmembrane region" description="Helical" evidence="7">
    <location>
        <begin position="136"/>
        <end position="162"/>
    </location>
</feature>
<dbReference type="InterPro" id="IPR001872">
    <property type="entry name" value="Peptidase_A8"/>
</dbReference>
<keyword evidence="3 7" id="KW-0812">Transmembrane</keyword>
<keyword evidence="2" id="KW-0645">Protease</keyword>
<evidence type="ECO:0000256" key="1">
    <source>
        <dbReference type="ARBA" id="ARBA00022475"/>
    </source>
</evidence>
<feature type="transmembrane region" description="Helical" evidence="7">
    <location>
        <begin position="71"/>
        <end position="91"/>
    </location>
</feature>
<sequence length="181" mass="19297">MPQPERTGVLAPWAARTILLGVAVVGLALDQVAKQAAIAALVPGEPRPFIGRLLQFYLIRNSGAAFSLGEGVTWVFALLAGVVLVALLAIALPRTRHWGWAVAFGLLAAGVAGNLADRLLRPPAPGRGHVVDFLMLPYWPIFNVADMTIVAAAIVIVALSFFGHRGPTGRPYERDEEKMTA</sequence>
<dbReference type="EC" id="3.4.23.36" evidence="8"/>
<keyword evidence="5 7" id="KW-1133">Transmembrane helix</keyword>
<gene>
    <name evidence="8" type="primary">lspA_24</name>
    <name evidence="8" type="ORF">SDC9_73994</name>
</gene>
<reference evidence="8" key="1">
    <citation type="submission" date="2019-08" db="EMBL/GenBank/DDBJ databases">
        <authorList>
            <person name="Kucharzyk K."/>
            <person name="Murdoch R.W."/>
            <person name="Higgins S."/>
            <person name="Loffler F."/>
        </authorList>
    </citation>
    <scope>NUCLEOTIDE SEQUENCE</scope>
</reference>
<dbReference type="GO" id="GO:0006508">
    <property type="term" value="P:proteolysis"/>
    <property type="evidence" value="ECO:0007669"/>
    <property type="project" value="UniProtKB-KW"/>
</dbReference>
<protein>
    <submittedName>
        <fullName evidence="8">Lipoprotein signal peptidase</fullName>
        <ecNumber evidence="8">3.4.23.36</ecNumber>
    </submittedName>
</protein>
<evidence type="ECO:0000256" key="6">
    <source>
        <dbReference type="ARBA" id="ARBA00023136"/>
    </source>
</evidence>
<name>A0A644YLX0_9ZZZZ</name>
<dbReference type="AlphaFoldDB" id="A0A644YLX0"/>
<dbReference type="PRINTS" id="PR00781">
    <property type="entry name" value="LIPOSIGPTASE"/>
</dbReference>
<evidence type="ECO:0000256" key="4">
    <source>
        <dbReference type="ARBA" id="ARBA00022801"/>
    </source>
</evidence>
<evidence type="ECO:0000256" key="2">
    <source>
        <dbReference type="ARBA" id="ARBA00022670"/>
    </source>
</evidence>
<dbReference type="EMBL" id="VSSQ01005004">
    <property type="protein sequence ID" value="MPM27483.1"/>
    <property type="molecule type" value="Genomic_DNA"/>
</dbReference>
<dbReference type="NCBIfam" id="TIGR00077">
    <property type="entry name" value="lspA"/>
    <property type="match status" value="1"/>
</dbReference>
<dbReference type="Pfam" id="PF01252">
    <property type="entry name" value="Peptidase_A8"/>
    <property type="match status" value="1"/>
</dbReference>